<name>A0ABP9NKG2_9PSEU</name>
<dbReference type="EMBL" id="BAABJO010000010">
    <property type="protein sequence ID" value="GAA5121565.1"/>
    <property type="molecule type" value="Genomic_DNA"/>
</dbReference>
<protein>
    <recommendedName>
        <fullName evidence="3">Peptidase M50</fullName>
    </recommendedName>
</protein>
<evidence type="ECO:0008006" key="3">
    <source>
        <dbReference type="Google" id="ProtNLM"/>
    </source>
</evidence>
<gene>
    <name evidence="1" type="ORF">GCM10023320_30570</name>
</gene>
<accession>A0ABP9NKG2</accession>
<comment type="caution">
    <text evidence="1">The sequence shown here is derived from an EMBL/GenBank/DDBJ whole genome shotgun (WGS) entry which is preliminary data.</text>
</comment>
<reference evidence="2" key="1">
    <citation type="journal article" date="2019" name="Int. J. Syst. Evol. Microbiol.">
        <title>The Global Catalogue of Microorganisms (GCM) 10K type strain sequencing project: providing services to taxonomists for standard genome sequencing and annotation.</title>
        <authorList>
            <consortium name="The Broad Institute Genomics Platform"/>
            <consortium name="The Broad Institute Genome Sequencing Center for Infectious Disease"/>
            <person name="Wu L."/>
            <person name="Ma J."/>
        </authorList>
    </citation>
    <scope>NUCLEOTIDE SEQUENCE [LARGE SCALE GENOMIC DNA]</scope>
    <source>
        <strain evidence="2">JCM 18302</strain>
    </source>
</reference>
<keyword evidence="2" id="KW-1185">Reference proteome</keyword>
<dbReference type="Proteomes" id="UP001500804">
    <property type="component" value="Unassembled WGS sequence"/>
</dbReference>
<dbReference type="RefSeq" id="WP_345605720.1">
    <property type="nucleotide sequence ID" value="NZ_BAABJO010000010.1"/>
</dbReference>
<proteinExistence type="predicted"/>
<evidence type="ECO:0000313" key="1">
    <source>
        <dbReference type="EMBL" id="GAA5121565.1"/>
    </source>
</evidence>
<organism evidence="1 2">
    <name type="scientific">Pseudonocardia adelaidensis</name>
    <dbReference type="NCBI Taxonomy" id="648754"/>
    <lineage>
        <taxon>Bacteria</taxon>
        <taxon>Bacillati</taxon>
        <taxon>Actinomycetota</taxon>
        <taxon>Actinomycetes</taxon>
        <taxon>Pseudonocardiales</taxon>
        <taxon>Pseudonocardiaceae</taxon>
        <taxon>Pseudonocardia</taxon>
    </lineage>
</organism>
<evidence type="ECO:0000313" key="2">
    <source>
        <dbReference type="Proteomes" id="UP001500804"/>
    </source>
</evidence>
<sequence>MSPIDSDVVLLTCSDEGQARRLPVHGSRPGGPLAAVAAVAHSVVLPARPGRTDVDPVLAEHDPRRVVVAGTDADLAAVLLRLLRTERLDVEIAYLPARRSPATAAWGLPTGAAAARLALAGDASPVPLVRDDTGGVLVGRGEIRDIRGECYCDETLVLRGHARRLVVAPGPEGVAVRAGRTGRAPDGQVRPVPIRAPRGTGSALGRAVQVGCEPTIVVADGVPHPRPLPRRTWYRHTTDWLLVRP</sequence>